<name>A0A7M7J3Y0_VARDE</name>
<dbReference type="EnsemblMetazoa" id="XM_022790806">
    <property type="protein sequence ID" value="XP_022646541"/>
    <property type="gene ID" value="LOC111244118"/>
</dbReference>
<dbReference type="GO" id="GO:0017101">
    <property type="term" value="C:aminoacyl-tRNA synthetase multienzyme complex"/>
    <property type="evidence" value="ECO:0007669"/>
    <property type="project" value="InterPro"/>
</dbReference>
<keyword evidence="3" id="KW-0648">Protein biosynthesis</keyword>
<dbReference type="Gene3D" id="1.20.1050.130">
    <property type="match status" value="1"/>
</dbReference>
<evidence type="ECO:0000313" key="6">
    <source>
        <dbReference type="Proteomes" id="UP000594260"/>
    </source>
</evidence>
<evidence type="ECO:0000259" key="4">
    <source>
        <dbReference type="Pfam" id="PF18569"/>
    </source>
</evidence>
<feature type="domain" description="AIMP2 thioredoxin-like" evidence="4">
    <location>
        <begin position="91"/>
        <end position="174"/>
    </location>
</feature>
<evidence type="ECO:0000256" key="3">
    <source>
        <dbReference type="ARBA" id="ARBA00022917"/>
    </source>
</evidence>
<dbReference type="InParanoid" id="A0A7M7J3Y0"/>
<dbReference type="Proteomes" id="UP000594260">
    <property type="component" value="Unplaced"/>
</dbReference>
<evidence type="ECO:0000256" key="2">
    <source>
        <dbReference type="ARBA" id="ARBA00022490"/>
    </source>
</evidence>
<keyword evidence="2" id="KW-0963">Cytoplasm</keyword>
<accession>A0A7M7J3Y0</accession>
<keyword evidence="6" id="KW-1185">Reference proteome</keyword>
<dbReference type="InterPro" id="IPR041503">
    <property type="entry name" value="AIMP2_thioredoxin"/>
</dbReference>
<dbReference type="RefSeq" id="XP_022646541.1">
    <property type="nucleotide sequence ID" value="XM_022790806.1"/>
</dbReference>
<dbReference type="GeneID" id="111244118"/>
<sequence length="278" mass="30982">MYSMRSLYQSAAGSRGPDIMMADLLSRQETLISNIEHQILRVDKILTETEVSVRTSAKCGSAEPSNAVTCTSSTPSAAKLNLNWPDIKYPLDIVVHADPTRLPVTPWALRKLLSGSVMIRTHVHSSYKGELCAVEDDYANMDRTNGKIKIIFTLIFRNIKEMEFMVDPVNQMAVSGEANLFRYICRTFPIFPALGVFEETLSDHYIDVICSNLIGAKVKDQQTTLNYLVDQIAQKDGMLVCNKLTPADFCLHAALQKSPFLSLPSSAQKWRRSVAAAF</sequence>
<protein>
    <recommendedName>
        <fullName evidence="4">AIMP2 thioredoxin-like domain-containing protein</fullName>
    </recommendedName>
</protein>
<dbReference type="OrthoDB" id="424586at2759"/>
<organism evidence="5 6">
    <name type="scientific">Varroa destructor</name>
    <name type="common">Honeybee mite</name>
    <dbReference type="NCBI Taxonomy" id="109461"/>
    <lineage>
        <taxon>Eukaryota</taxon>
        <taxon>Metazoa</taxon>
        <taxon>Ecdysozoa</taxon>
        <taxon>Arthropoda</taxon>
        <taxon>Chelicerata</taxon>
        <taxon>Arachnida</taxon>
        <taxon>Acari</taxon>
        <taxon>Parasitiformes</taxon>
        <taxon>Mesostigmata</taxon>
        <taxon>Gamasina</taxon>
        <taxon>Dermanyssoidea</taxon>
        <taxon>Varroidae</taxon>
        <taxon>Varroa</taxon>
    </lineage>
</organism>
<dbReference type="PANTHER" id="PTHR13438:SF2">
    <property type="entry name" value="AMINOACYL TRNA SYNTHASE COMPLEX-INTERACTING MULTIFUNCTIONAL PROTEIN 2"/>
    <property type="match status" value="1"/>
</dbReference>
<dbReference type="Pfam" id="PF18569">
    <property type="entry name" value="Thioredoxin_16"/>
    <property type="match status" value="1"/>
</dbReference>
<reference evidence="5" key="1">
    <citation type="submission" date="2021-01" db="UniProtKB">
        <authorList>
            <consortium name="EnsemblMetazoa"/>
        </authorList>
    </citation>
    <scope>IDENTIFICATION</scope>
</reference>
<dbReference type="GO" id="GO:0006412">
    <property type="term" value="P:translation"/>
    <property type="evidence" value="ECO:0007669"/>
    <property type="project" value="UniProtKB-KW"/>
</dbReference>
<evidence type="ECO:0000256" key="1">
    <source>
        <dbReference type="ARBA" id="ARBA00004496"/>
    </source>
</evidence>
<dbReference type="KEGG" id="vde:111244118"/>
<comment type="subcellular location">
    <subcellularLocation>
        <location evidence="1">Cytoplasm</location>
    </subcellularLocation>
</comment>
<dbReference type="GO" id="GO:0005737">
    <property type="term" value="C:cytoplasm"/>
    <property type="evidence" value="ECO:0007669"/>
    <property type="project" value="UniProtKB-SubCell"/>
</dbReference>
<proteinExistence type="predicted"/>
<dbReference type="AlphaFoldDB" id="A0A7M7J3Y0"/>
<dbReference type="InterPro" id="IPR042360">
    <property type="entry name" value="AIMP2"/>
</dbReference>
<evidence type="ECO:0000313" key="5">
    <source>
        <dbReference type="EnsemblMetazoa" id="XP_022646541"/>
    </source>
</evidence>
<dbReference type="CTD" id="7965"/>
<dbReference type="PANTHER" id="PTHR13438">
    <property type="entry name" value="AMINOACYL TRNA SYNTHASE COMPLEX-INTERACTING MULTIFUNCTIONAL PROTEIN"/>
    <property type="match status" value="1"/>
</dbReference>